<keyword evidence="2" id="KW-0645">Protease</keyword>
<dbReference type="GO" id="GO:0035438">
    <property type="term" value="F:cyclic-di-GMP binding"/>
    <property type="evidence" value="ECO:0007669"/>
    <property type="project" value="InterPro"/>
</dbReference>
<dbReference type="GO" id="GO:0006508">
    <property type="term" value="P:proteolysis"/>
    <property type="evidence" value="ECO:0007669"/>
    <property type="project" value="UniProtKB-KW"/>
</dbReference>
<dbReference type="Pfam" id="PF10995">
    <property type="entry name" value="CBP_BcsE"/>
    <property type="match status" value="1"/>
</dbReference>
<evidence type="ECO:0000256" key="1">
    <source>
        <dbReference type="NCBIfam" id="TIGR03369"/>
    </source>
</evidence>
<keyword evidence="2" id="KW-0378">Hydrolase</keyword>
<dbReference type="Proteomes" id="UP000248731">
    <property type="component" value="Chromosome 1"/>
</dbReference>
<dbReference type="AlphaFoldDB" id="A0A2X4TD88"/>
<evidence type="ECO:0000313" key="2">
    <source>
        <dbReference type="EMBL" id="SQI19572.1"/>
    </source>
</evidence>
<accession>A0A2X4TD88</accession>
<protein>
    <recommendedName>
        <fullName evidence="1">Cellulose biosynthesis protein BcsE</fullName>
    </recommendedName>
</protein>
<reference evidence="2 3" key="1">
    <citation type="submission" date="2018-06" db="EMBL/GenBank/DDBJ databases">
        <authorList>
            <consortium name="Pathogen Informatics"/>
            <person name="Doyle S."/>
        </authorList>
    </citation>
    <scope>NUCLEOTIDE SEQUENCE [LARGE SCALE GENOMIC DNA]</scope>
    <source>
        <strain evidence="2 3">NCTC7307</strain>
    </source>
</reference>
<dbReference type="NCBIfam" id="NF011619">
    <property type="entry name" value="PRK15045.1"/>
    <property type="match status" value="1"/>
</dbReference>
<evidence type="ECO:0000313" key="3">
    <source>
        <dbReference type="Proteomes" id="UP000248731"/>
    </source>
</evidence>
<dbReference type="NCBIfam" id="TIGR03369">
    <property type="entry name" value="cellulose_bcsE"/>
    <property type="match status" value="1"/>
</dbReference>
<keyword evidence="3" id="KW-1185">Reference proteome</keyword>
<name>A0A2X4TD88_SALER</name>
<dbReference type="EMBL" id="LS483466">
    <property type="protein sequence ID" value="SQI19572.1"/>
    <property type="molecule type" value="Genomic_DNA"/>
</dbReference>
<dbReference type="GO" id="GO:0008233">
    <property type="term" value="F:peptidase activity"/>
    <property type="evidence" value="ECO:0007669"/>
    <property type="project" value="UniProtKB-KW"/>
</dbReference>
<sequence length="551" mass="62048">MDPVFSLGISSLWDELRHMPIGGVWWINVDRQQDAISLVNQTIASQTENANVAVIGMAGNPGKVIKLDESHGPDKIRLFTMPVSEKGLYSLPHDLLCSVNPTHYFFILICANNTWQNITSESLHKWLEKMNKWTRFHHCSLLVINPCNNSDKQSSLLMGEYRSLFGLASLRFQGDQHLFDIAFWCNEKGVSARQQLLLCQQNERWTLSHQEETAIQPRSDEKRILSHVAVLEGAPPLSEHWALFDNNEALFNNARMAQAATIIFSLTQNNQIEPLARRIHTLRRQRGSALKIVVRENIASLRATDERLLLGCGANMIIPWNAPLSRCLTLIESVQGQQFSRYVPEDITTLLSMTQPLKLRGFQPWDIFCDAVHTMMSNTLLPADGKGVLVALRPVPGIRVEQALTLCRPNRTGDIMTIGGNRLVLFLSFCRVNDLDTALNHIFPLPTGDIFSNRMVWFEDKQISAELVQMRLLSPELWGTPLPLAKRADPVIMPNTMAASGVVFLNPCDCSTTPRSVHHDDHQRYRANYSFLRADFLSAGVSGASFATPYQ</sequence>
<dbReference type="InterPro" id="IPR017745">
    <property type="entry name" value="BcsE"/>
</dbReference>
<gene>
    <name evidence="2" type="primary">bcsE</name>
    <name evidence="2" type="ORF">NCTC7307_00223</name>
</gene>
<proteinExistence type="predicted"/>
<organism evidence="2 3">
    <name type="scientific">Salmonella enterica subsp. arizonae</name>
    <dbReference type="NCBI Taxonomy" id="59203"/>
    <lineage>
        <taxon>Bacteria</taxon>
        <taxon>Pseudomonadati</taxon>
        <taxon>Pseudomonadota</taxon>
        <taxon>Gammaproteobacteria</taxon>
        <taxon>Enterobacterales</taxon>
        <taxon>Enterobacteriaceae</taxon>
        <taxon>Salmonella</taxon>
    </lineage>
</organism>